<dbReference type="RefSeq" id="WP_211546248.1">
    <property type="nucleotide sequence ID" value="NZ_JAGTUF010000001.1"/>
</dbReference>
<proteinExistence type="predicted"/>
<dbReference type="PANTHER" id="PTHR22617:SF23">
    <property type="entry name" value="CHEMOTAXIS PROTEIN CHEW"/>
    <property type="match status" value="1"/>
</dbReference>
<dbReference type="SUPFAM" id="SSF50341">
    <property type="entry name" value="CheW-like"/>
    <property type="match status" value="1"/>
</dbReference>
<evidence type="ECO:0000259" key="1">
    <source>
        <dbReference type="PROSITE" id="PS50851"/>
    </source>
</evidence>
<comment type="caution">
    <text evidence="2">The sequence shown here is derived from an EMBL/GenBank/DDBJ whole genome shotgun (WGS) entry which is preliminary data.</text>
</comment>
<dbReference type="PANTHER" id="PTHR22617">
    <property type="entry name" value="CHEMOTAXIS SENSOR HISTIDINE KINASE-RELATED"/>
    <property type="match status" value="1"/>
</dbReference>
<dbReference type="Gene3D" id="2.30.30.40">
    <property type="entry name" value="SH3 Domains"/>
    <property type="match status" value="1"/>
</dbReference>
<dbReference type="InterPro" id="IPR039315">
    <property type="entry name" value="CheW"/>
</dbReference>
<dbReference type="EMBL" id="JAGTUF010000001">
    <property type="protein sequence ID" value="MBR9970791.1"/>
    <property type="molecule type" value="Genomic_DNA"/>
</dbReference>
<dbReference type="PROSITE" id="PS50851">
    <property type="entry name" value="CHEW"/>
    <property type="match status" value="1"/>
</dbReference>
<gene>
    <name evidence="2" type="ORF">KEC16_03575</name>
</gene>
<dbReference type="InterPro" id="IPR002545">
    <property type="entry name" value="CheW-lke_dom"/>
</dbReference>
<dbReference type="SMART" id="SM00260">
    <property type="entry name" value="CheW"/>
    <property type="match status" value="1"/>
</dbReference>
<reference evidence="2 3" key="1">
    <citation type="submission" date="2021-04" db="EMBL/GenBank/DDBJ databases">
        <title>Magnetospirillum sulfuroxidans sp. nov., a facultative chemolithoautotrophic sulfur-oxidizing alphaproteobacterium isolated from freshwater sediment and proposals for Paramagetospirillum gen. nov., and Magnetospirillaceae fam. nov.</title>
        <authorList>
            <person name="Koziaeva V."/>
            <person name="Geelhoed J.S."/>
            <person name="Sorokin D.Y."/>
            <person name="Grouzdev D.S."/>
        </authorList>
    </citation>
    <scope>NUCLEOTIDE SEQUENCE [LARGE SCALE GENOMIC DNA]</scope>
    <source>
        <strain evidence="2 3">J10</strain>
    </source>
</reference>
<dbReference type="InterPro" id="IPR036061">
    <property type="entry name" value="CheW-like_dom_sf"/>
</dbReference>
<accession>A0ABS5I8Q9</accession>
<evidence type="ECO:0000313" key="3">
    <source>
        <dbReference type="Proteomes" id="UP000680714"/>
    </source>
</evidence>
<dbReference type="Proteomes" id="UP000680714">
    <property type="component" value="Unassembled WGS sequence"/>
</dbReference>
<dbReference type="Pfam" id="PF01584">
    <property type="entry name" value="CheW"/>
    <property type="match status" value="1"/>
</dbReference>
<sequence length="169" mass="18224">MVGAAEGDALAVVTFHLGEQTFGFGAEWVAEVVPNAWLSRPPALPAMVAGLLDLGGVAVTILRGDLLLGLPEQRFGLDASMLIMKGEGHRVGLLTGRVNGVRDLQSCRYLPVDPAQNFQGCLRAQLLHDGLVVHLLDWNKMLGAEEQARLSEFQARGAERLTLWRDAAS</sequence>
<evidence type="ECO:0000313" key="2">
    <source>
        <dbReference type="EMBL" id="MBR9970791.1"/>
    </source>
</evidence>
<name>A0ABS5I8Q9_9PROT</name>
<keyword evidence="3" id="KW-1185">Reference proteome</keyword>
<protein>
    <submittedName>
        <fullName evidence="2">Chemotaxis protein CheW</fullName>
    </submittedName>
</protein>
<organism evidence="2 3">
    <name type="scientific">Magnetospirillum sulfuroxidans</name>
    <dbReference type="NCBI Taxonomy" id="611300"/>
    <lineage>
        <taxon>Bacteria</taxon>
        <taxon>Pseudomonadati</taxon>
        <taxon>Pseudomonadota</taxon>
        <taxon>Alphaproteobacteria</taxon>
        <taxon>Rhodospirillales</taxon>
        <taxon>Rhodospirillaceae</taxon>
        <taxon>Magnetospirillum</taxon>
    </lineage>
</organism>
<dbReference type="Gene3D" id="2.40.50.180">
    <property type="entry name" value="CheA-289, Domain 4"/>
    <property type="match status" value="1"/>
</dbReference>
<feature type="domain" description="CheW-like" evidence="1">
    <location>
        <begin position="9"/>
        <end position="147"/>
    </location>
</feature>